<accession>K0RUF7</accession>
<name>K0RUF7_THAOC</name>
<gene>
    <name evidence="2" type="ORF">THAOC_24128</name>
</gene>
<feature type="region of interest" description="Disordered" evidence="1">
    <location>
        <begin position="1"/>
        <end position="20"/>
    </location>
</feature>
<dbReference type="Proteomes" id="UP000266841">
    <property type="component" value="Unassembled WGS sequence"/>
</dbReference>
<evidence type="ECO:0000313" key="3">
    <source>
        <dbReference type="Proteomes" id="UP000266841"/>
    </source>
</evidence>
<dbReference type="OrthoDB" id="10571239at2759"/>
<reference evidence="2 3" key="1">
    <citation type="journal article" date="2012" name="Genome Biol.">
        <title>Genome and low-iron response of an oceanic diatom adapted to chronic iron limitation.</title>
        <authorList>
            <person name="Lommer M."/>
            <person name="Specht M."/>
            <person name="Roy A.S."/>
            <person name="Kraemer L."/>
            <person name="Andreson R."/>
            <person name="Gutowska M.A."/>
            <person name="Wolf J."/>
            <person name="Bergner S.V."/>
            <person name="Schilhabel M.B."/>
            <person name="Klostermeier U.C."/>
            <person name="Beiko R.G."/>
            <person name="Rosenstiel P."/>
            <person name="Hippler M."/>
            <person name="Laroche J."/>
        </authorList>
    </citation>
    <scope>NUCLEOTIDE SEQUENCE [LARGE SCALE GENOMIC DNA]</scope>
    <source>
        <strain evidence="2 3">CCMP1005</strain>
    </source>
</reference>
<protein>
    <submittedName>
        <fullName evidence="2">Uncharacterized protein</fullName>
    </submittedName>
</protein>
<keyword evidence="3" id="KW-1185">Reference proteome</keyword>
<organism evidence="2 3">
    <name type="scientific">Thalassiosira oceanica</name>
    <name type="common">Marine diatom</name>
    <dbReference type="NCBI Taxonomy" id="159749"/>
    <lineage>
        <taxon>Eukaryota</taxon>
        <taxon>Sar</taxon>
        <taxon>Stramenopiles</taxon>
        <taxon>Ochrophyta</taxon>
        <taxon>Bacillariophyta</taxon>
        <taxon>Coscinodiscophyceae</taxon>
        <taxon>Thalassiosirophycidae</taxon>
        <taxon>Thalassiosirales</taxon>
        <taxon>Thalassiosiraceae</taxon>
        <taxon>Thalassiosira</taxon>
    </lineage>
</organism>
<dbReference type="eggNOG" id="ENOG502QZFC">
    <property type="taxonomic scope" value="Eukaryota"/>
</dbReference>
<dbReference type="AlphaFoldDB" id="K0RUF7"/>
<dbReference type="EMBL" id="AGNL01032529">
    <property type="protein sequence ID" value="EJK56054.1"/>
    <property type="molecule type" value="Genomic_DNA"/>
</dbReference>
<evidence type="ECO:0000313" key="2">
    <source>
        <dbReference type="EMBL" id="EJK56054.1"/>
    </source>
</evidence>
<proteinExistence type="predicted"/>
<feature type="non-terminal residue" evidence="2">
    <location>
        <position position="99"/>
    </location>
</feature>
<sequence>MADATSGQEAPKESGAATQLQWQLPDGIESHIEAFLIKSAIGASVGGAVGGLAMRSPVAGAVFGVGCALGSFVERVRAGDGVDPAVPRFDFTLPDLSFG</sequence>
<evidence type="ECO:0000256" key="1">
    <source>
        <dbReference type="SAM" id="MobiDB-lite"/>
    </source>
</evidence>
<comment type="caution">
    <text evidence="2">The sequence shown here is derived from an EMBL/GenBank/DDBJ whole genome shotgun (WGS) entry which is preliminary data.</text>
</comment>